<name>A0A8J2T3C2_9STRA</name>
<dbReference type="Pfam" id="PF00270">
    <property type="entry name" value="DEAD"/>
    <property type="match status" value="1"/>
</dbReference>
<proteinExistence type="predicted"/>
<protein>
    <recommendedName>
        <fullName evidence="1">RNA helicase</fullName>
        <ecNumber evidence="1">3.6.4.13</ecNumber>
    </recommendedName>
</protein>
<comment type="caution">
    <text evidence="8">The sequence shown here is derived from an EMBL/GenBank/DDBJ whole genome shotgun (WGS) entry which is preliminary data.</text>
</comment>
<dbReference type="Gene3D" id="3.40.50.300">
    <property type="entry name" value="P-loop containing nucleotide triphosphate hydrolases"/>
    <property type="match status" value="1"/>
</dbReference>
<dbReference type="SUPFAM" id="SSF52540">
    <property type="entry name" value="P-loop containing nucleoside triphosphate hydrolases"/>
    <property type="match status" value="1"/>
</dbReference>
<dbReference type="InterPro" id="IPR050547">
    <property type="entry name" value="DEAD_box_RNA_helicases"/>
</dbReference>
<dbReference type="OrthoDB" id="10256233at2759"/>
<organism evidence="8 9">
    <name type="scientific">Pelagomonas calceolata</name>
    <dbReference type="NCBI Taxonomy" id="35677"/>
    <lineage>
        <taxon>Eukaryota</taxon>
        <taxon>Sar</taxon>
        <taxon>Stramenopiles</taxon>
        <taxon>Ochrophyta</taxon>
        <taxon>Pelagophyceae</taxon>
        <taxon>Pelagomonadales</taxon>
        <taxon>Pelagomonadaceae</taxon>
        <taxon>Pelagomonas</taxon>
    </lineage>
</organism>
<keyword evidence="6" id="KW-0732">Signal</keyword>
<dbReference type="GO" id="GO:0016787">
    <property type="term" value="F:hydrolase activity"/>
    <property type="evidence" value="ECO:0007669"/>
    <property type="project" value="UniProtKB-KW"/>
</dbReference>
<evidence type="ECO:0000313" key="9">
    <source>
        <dbReference type="Proteomes" id="UP000789595"/>
    </source>
</evidence>
<evidence type="ECO:0000256" key="1">
    <source>
        <dbReference type="ARBA" id="ARBA00012552"/>
    </source>
</evidence>
<dbReference type="PANTHER" id="PTHR47963">
    <property type="entry name" value="DEAD-BOX ATP-DEPENDENT RNA HELICASE 47, MITOCHONDRIAL"/>
    <property type="match status" value="1"/>
</dbReference>
<dbReference type="EC" id="3.6.4.13" evidence="1"/>
<dbReference type="GO" id="GO:0003724">
    <property type="term" value="F:RNA helicase activity"/>
    <property type="evidence" value="ECO:0007669"/>
    <property type="project" value="UniProtKB-EC"/>
</dbReference>
<evidence type="ECO:0000256" key="5">
    <source>
        <dbReference type="ARBA" id="ARBA00022840"/>
    </source>
</evidence>
<keyword evidence="4" id="KW-0347">Helicase</keyword>
<dbReference type="AlphaFoldDB" id="A0A8J2T3C2"/>
<gene>
    <name evidence="8" type="ORF">PECAL_6P19950</name>
</gene>
<dbReference type="EMBL" id="CAKKNE010000006">
    <property type="protein sequence ID" value="CAH0380346.1"/>
    <property type="molecule type" value="Genomic_DNA"/>
</dbReference>
<evidence type="ECO:0000256" key="6">
    <source>
        <dbReference type="SAM" id="SignalP"/>
    </source>
</evidence>
<dbReference type="PANTHER" id="PTHR47963:SF8">
    <property type="entry name" value="ATP-DEPENDENT RNA HELICASE DEAD"/>
    <property type="match status" value="1"/>
</dbReference>
<keyword evidence="3" id="KW-0378">Hydrolase</keyword>
<keyword evidence="9" id="KW-1185">Reference proteome</keyword>
<evidence type="ECO:0000256" key="2">
    <source>
        <dbReference type="ARBA" id="ARBA00022741"/>
    </source>
</evidence>
<dbReference type="InterPro" id="IPR011545">
    <property type="entry name" value="DEAD/DEAH_box_helicase_dom"/>
</dbReference>
<dbReference type="InterPro" id="IPR027417">
    <property type="entry name" value="P-loop_NTPase"/>
</dbReference>
<dbReference type="GO" id="GO:0003723">
    <property type="term" value="F:RNA binding"/>
    <property type="evidence" value="ECO:0007669"/>
    <property type="project" value="TreeGrafter"/>
</dbReference>
<feature type="signal peptide" evidence="6">
    <location>
        <begin position="1"/>
        <end position="18"/>
    </location>
</feature>
<dbReference type="GO" id="GO:0005524">
    <property type="term" value="F:ATP binding"/>
    <property type="evidence" value="ECO:0007669"/>
    <property type="project" value="UniProtKB-KW"/>
</dbReference>
<sequence length="179" mass="19122">MSLLHKAMMLLTIARARGFAARAAVRAPTTRLMSAAAWEALGLNSDMSDLVSKQWPEPNAVQRAALPALLKQEDDAVVGAETGSGKTLAYLLPAAQRAVANRRKHTPYPAALVLVPNRELGTQLRRVAARLGADTQPPFTDESKLFSLEARHGGALALALRAGQGARRSGRDAVLRRGL</sequence>
<evidence type="ECO:0000256" key="4">
    <source>
        <dbReference type="ARBA" id="ARBA00022806"/>
    </source>
</evidence>
<feature type="domain" description="DEAD/DEAH-box helicase" evidence="7">
    <location>
        <begin position="60"/>
        <end position="134"/>
    </location>
</feature>
<accession>A0A8J2T3C2</accession>
<feature type="chain" id="PRO_5035257721" description="RNA helicase" evidence="6">
    <location>
        <begin position="19"/>
        <end position="179"/>
    </location>
</feature>
<dbReference type="Proteomes" id="UP000789595">
    <property type="component" value="Unassembled WGS sequence"/>
</dbReference>
<keyword evidence="5" id="KW-0067">ATP-binding</keyword>
<evidence type="ECO:0000313" key="8">
    <source>
        <dbReference type="EMBL" id="CAH0380346.1"/>
    </source>
</evidence>
<keyword evidence="2" id="KW-0547">Nucleotide-binding</keyword>
<reference evidence="8" key="1">
    <citation type="submission" date="2021-11" db="EMBL/GenBank/DDBJ databases">
        <authorList>
            <consortium name="Genoscope - CEA"/>
            <person name="William W."/>
        </authorList>
    </citation>
    <scope>NUCLEOTIDE SEQUENCE</scope>
</reference>
<evidence type="ECO:0000256" key="3">
    <source>
        <dbReference type="ARBA" id="ARBA00022801"/>
    </source>
</evidence>
<evidence type="ECO:0000259" key="7">
    <source>
        <dbReference type="Pfam" id="PF00270"/>
    </source>
</evidence>